<reference evidence="5" key="2">
    <citation type="submission" date="2019-01" db="EMBL/GenBank/DDBJ databases">
        <title>Oenococcus sicerae UCMA17102.</title>
        <authorList>
            <person name="Cousin F.J."/>
            <person name="Le Guellec R."/>
            <person name="Cretenet M."/>
        </authorList>
    </citation>
    <scope>NUCLEOTIDE SEQUENCE</scope>
    <source>
        <strain evidence="5">UCMA17102</strain>
    </source>
</reference>
<dbReference type="EMBL" id="SDWY01000003">
    <property type="protein sequence ID" value="MDN6900537.1"/>
    <property type="molecule type" value="Genomic_DNA"/>
</dbReference>
<reference evidence="6 7" key="1">
    <citation type="journal article" date="2019" name="Syst. Appl. Microbiol.">
        <title>Oenococcus sicerae sp. nov., isolated from French cider.</title>
        <authorList>
            <person name="Cousin F.J."/>
            <person name="Le Guellec R."/>
            <person name="Chagnot C."/>
            <person name="Goux D."/>
            <person name="Dalmasso M."/>
            <person name="Laplace J.M."/>
            <person name="Cretenet M."/>
        </authorList>
    </citation>
    <scope>NUCLEOTIDE SEQUENCE [LARGE SCALE GENOMIC DNA]</scope>
    <source>
        <strain evidence="6 7">UCMA 15228</strain>
    </source>
</reference>
<dbReference type="EMBL" id="CP029684">
    <property type="protein sequence ID" value="QAS69446.1"/>
    <property type="molecule type" value="Genomic_DNA"/>
</dbReference>
<dbReference type="Pfam" id="PF01022">
    <property type="entry name" value="HTH_5"/>
    <property type="match status" value="1"/>
</dbReference>
<evidence type="ECO:0000259" key="4">
    <source>
        <dbReference type="PROSITE" id="PS50987"/>
    </source>
</evidence>
<proteinExistence type="predicted"/>
<evidence type="ECO:0000313" key="6">
    <source>
        <dbReference type="EMBL" id="QAS69446.1"/>
    </source>
</evidence>
<keyword evidence="3" id="KW-0804">Transcription</keyword>
<dbReference type="InterPro" id="IPR036388">
    <property type="entry name" value="WH-like_DNA-bd_sf"/>
</dbReference>
<evidence type="ECO:0000256" key="2">
    <source>
        <dbReference type="ARBA" id="ARBA00023125"/>
    </source>
</evidence>
<dbReference type="Proteomes" id="UP000286907">
    <property type="component" value="Chromosome"/>
</dbReference>
<keyword evidence="7" id="KW-1185">Reference proteome</keyword>
<reference evidence="6" key="3">
    <citation type="submission" date="2020-01" db="EMBL/GenBank/DDBJ databases">
        <authorList>
            <person name="Cousin F.J."/>
            <person name="Le Guellec R."/>
            <person name="Cretenet M."/>
        </authorList>
    </citation>
    <scope>NUCLEOTIDE SEQUENCE</scope>
    <source>
        <strain evidence="6">UCMA 15228</strain>
    </source>
</reference>
<gene>
    <name evidence="6" type="ORF">DLJ48_02360</name>
    <name evidence="5" type="ORF">EVC35_05915</name>
</gene>
<dbReference type="SUPFAM" id="SSF46785">
    <property type="entry name" value="Winged helix' DNA-binding domain"/>
    <property type="match status" value="1"/>
</dbReference>
<dbReference type="PANTHER" id="PTHR43132">
    <property type="entry name" value="ARSENICAL RESISTANCE OPERON REPRESSOR ARSR-RELATED"/>
    <property type="match status" value="1"/>
</dbReference>
<dbReference type="GO" id="GO:0003700">
    <property type="term" value="F:DNA-binding transcription factor activity"/>
    <property type="evidence" value="ECO:0007669"/>
    <property type="project" value="InterPro"/>
</dbReference>
<organism evidence="5 8">
    <name type="scientific">Oenococcus sicerae</name>
    <dbReference type="NCBI Taxonomy" id="2203724"/>
    <lineage>
        <taxon>Bacteria</taxon>
        <taxon>Bacillati</taxon>
        <taxon>Bacillota</taxon>
        <taxon>Bacilli</taxon>
        <taxon>Lactobacillales</taxon>
        <taxon>Lactobacillaceae</taxon>
        <taxon>Oenococcus</taxon>
    </lineage>
</organism>
<dbReference type="PROSITE" id="PS50987">
    <property type="entry name" value="HTH_ARSR_2"/>
    <property type="match status" value="1"/>
</dbReference>
<keyword evidence="1" id="KW-0805">Transcription regulation</keyword>
<dbReference type="CDD" id="cd00090">
    <property type="entry name" value="HTH_ARSR"/>
    <property type="match status" value="1"/>
</dbReference>
<evidence type="ECO:0000256" key="1">
    <source>
        <dbReference type="ARBA" id="ARBA00023015"/>
    </source>
</evidence>
<evidence type="ECO:0000313" key="7">
    <source>
        <dbReference type="Proteomes" id="UP000286907"/>
    </source>
</evidence>
<name>A0AAJ1RD33_9LACO</name>
<protein>
    <submittedName>
        <fullName evidence="5">ArsR family transcriptional regulator</fullName>
    </submittedName>
    <submittedName>
        <fullName evidence="6">Winged helix-turn-helix transcriptional regulator</fullName>
    </submittedName>
</protein>
<dbReference type="Proteomes" id="UP001167919">
    <property type="component" value="Unassembled WGS sequence"/>
</dbReference>
<dbReference type="GO" id="GO:0003677">
    <property type="term" value="F:DNA binding"/>
    <property type="evidence" value="ECO:0007669"/>
    <property type="project" value="UniProtKB-KW"/>
</dbReference>
<dbReference type="AlphaFoldDB" id="A0AAJ1RD33"/>
<evidence type="ECO:0000256" key="3">
    <source>
        <dbReference type="ARBA" id="ARBA00023163"/>
    </source>
</evidence>
<feature type="domain" description="HTH arsR-type" evidence="4">
    <location>
        <begin position="8"/>
        <end position="102"/>
    </location>
</feature>
<accession>A0AAJ1RD33</accession>
<evidence type="ECO:0000313" key="5">
    <source>
        <dbReference type="EMBL" id="MDN6900537.1"/>
    </source>
</evidence>
<keyword evidence="2" id="KW-0238">DNA-binding</keyword>
<evidence type="ECO:0000313" key="8">
    <source>
        <dbReference type="Proteomes" id="UP001167919"/>
    </source>
</evidence>
<dbReference type="PANTHER" id="PTHR43132:SF6">
    <property type="entry name" value="HTH-TYPE TRANSCRIPTIONAL REPRESSOR CZRA"/>
    <property type="match status" value="1"/>
</dbReference>
<dbReference type="PRINTS" id="PR00778">
    <property type="entry name" value="HTHARSR"/>
</dbReference>
<dbReference type="SMART" id="SM00418">
    <property type="entry name" value="HTH_ARSR"/>
    <property type="match status" value="1"/>
</dbReference>
<dbReference type="InterPro" id="IPR051011">
    <property type="entry name" value="Metal_resp_trans_reg"/>
</dbReference>
<dbReference type="RefSeq" id="WP_128685561.1">
    <property type="nucleotide sequence ID" value="NZ_CP029684.2"/>
</dbReference>
<dbReference type="InterPro" id="IPR011991">
    <property type="entry name" value="ArsR-like_HTH"/>
</dbReference>
<dbReference type="InterPro" id="IPR001845">
    <property type="entry name" value="HTH_ArsR_DNA-bd_dom"/>
</dbReference>
<dbReference type="Gene3D" id="1.10.10.10">
    <property type="entry name" value="Winged helix-like DNA-binding domain superfamily/Winged helix DNA-binding domain"/>
    <property type="match status" value="1"/>
</dbReference>
<dbReference type="NCBIfam" id="NF033788">
    <property type="entry name" value="HTH_metalloreg"/>
    <property type="match status" value="1"/>
</dbReference>
<sequence>MSETLKLIHQAKIDEAARIAKVLANPTRIQILNLLGQSRLNVSELIQALGSEQSTVSHQLQKLRAYELISQERIGKSIYYQLDDPHIIDTLNQLLAHVDHVLLGEDHSGRHVSKSIDVDE</sequence>
<dbReference type="InterPro" id="IPR036390">
    <property type="entry name" value="WH_DNA-bd_sf"/>
</dbReference>